<sequence>MNNLFVDSRLSPPGNISQIDKAAGSGIEDTMLISNTTPQGGLRIHFLCFSPAFPPRGHVLQDSSGHFISSFKNQLSLPSLSNHNAKHAPVLSRTLSLGCWRCSFEWGKIQLFCSKITHSRWFILIRIFLSLSMSKYMFQ</sequence>
<keyword evidence="2" id="KW-1185">Reference proteome</keyword>
<accession>A0AAV4M447</accession>
<dbReference type="Proteomes" id="UP001054945">
    <property type="component" value="Unassembled WGS sequence"/>
</dbReference>
<evidence type="ECO:0000313" key="2">
    <source>
        <dbReference type="Proteomes" id="UP001054945"/>
    </source>
</evidence>
<gene>
    <name evidence="1" type="ORF">CEXT_367881</name>
</gene>
<protein>
    <submittedName>
        <fullName evidence="1">Uncharacterized protein</fullName>
    </submittedName>
</protein>
<evidence type="ECO:0000313" key="1">
    <source>
        <dbReference type="EMBL" id="GIX67138.1"/>
    </source>
</evidence>
<dbReference type="AlphaFoldDB" id="A0AAV4M447"/>
<organism evidence="1 2">
    <name type="scientific">Caerostris extrusa</name>
    <name type="common">Bark spider</name>
    <name type="synonym">Caerostris bankana</name>
    <dbReference type="NCBI Taxonomy" id="172846"/>
    <lineage>
        <taxon>Eukaryota</taxon>
        <taxon>Metazoa</taxon>
        <taxon>Ecdysozoa</taxon>
        <taxon>Arthropoda</taxon>
        <taxon>Chelicerata</taxon>
        <taxon>Arachnida</taxon>
        <taxon>Araneae</taxon>
        <taxon>Araneomorphae</taxon>
        <taxon>Entelegynae</taxon>
        <taxon>Araneoidea</taxon>
        <taxon>Araneidae</taxon>
        <taxon>Caerostris</taxon>
    </lineage>
</organism>
<proteinExistence type="predicted"/>
<dbReference type="EMBL" id="BPLR01001852">
    <property type="protein sequence ID" value="GIX67138.1"/>
    <property type="molecule type" value="Genomic_DNA"/>
</dbReference>
<comment type="caution">
    <text evidence="1">The sequence shown here is derived from an EMBL/GenBank/DDBJ whole genome shotgun (WGS) entry which is preliminary data.</text>
</comment>
<name>A0AAV4M447_CAEEX</name>
<reference evidence="1 2" key="1">
    <citation type="submission" date="2021-06" db="EMBL/GenBank/DDBJ databases">
        <title>Caerostris extrusa draft genome.</title>
        <authorList>
            <person name="Kono N."/>
            <person name="Arakawa K."/>
        </authorList>
    </citation>
    <scope>NUCLEOTIDE SEQUENCE [LARGE SCALE GENOMIC DNA]</scope>
</reference>